<feature type="transmembrane region" description="Helical" evidence="8">
    <location>
        <begin position="507"/>
        <end position="528"/>
    </location>
</feature>
<keyword evidence="6 8" id="KW-0472">Membrane</keyword>
<evidence type="ECO:0000256" key="2">
    <source>
        <dbReference type="ARBA" id="ARBA00010992"/>
    </source>
</evidence>
<dbReference type="OrthoDB" id="5290825at2759"/>
<comment type="caution">
    <text evidence="10">The sequence shown here is derived from an EMBL/GenBank/DDBJ whole genome shotgun (WGS) entry which is preliminary data.</text>
</comment>
<feature type="domain" description="Major facilitator superfamily (MFS) profile" evidence="9">
    <location>
        <begin position="127"/>
        <end position="562"/>
    </location>
</feature>
<comment type="similarity">
    <text evidence="2">Belongs to the major facilitator superfamily. Sugar transporter (TC 2.A.1.1) family.</text>
</comment>
<feature type="transmembrane region" description="Helical" evidence="8">
    <location>
        <begin position="254"/>
        <end position="276"/>
    </location>
</feature>
<dbReference type="VEuPathDB" id="FungiDB:ATCC64974_2330"/>
<evidence type="ECO:0000256" key="3">
    <source>
        <dbReference type="ARBA" id="ARBA00022448"/>
    </source>
</evidence>
<feature type="compositionally biased region" description="Polar residues" evidence="7">
    <location>
        <begin position="10"/>
        <end position="24"/>
    </location>
</feature>
<dbReference type="GO" id="GO:0015791">
    <property type="term" value="P:polyol transmembrane transport"/>
    <property type="evidence" value="ECO:0007669"/>
    <property type="project" value="UniProtKB-ARBA"/>
</dbReference>
<dbReference type="SUPFAM" id="SSF103473">
    <property type="entry name" value="MFS general substrate transporter"/>
    <property type="match status" value="1"/>
</dbReference>
<dbReference type="PROSITE" id="PS50850">
    <property type="entry name" value="MFS"/>
    <property type="match status" value="1"/>
</dbReference>
<dbReference type="Pfam" id="PF00083">
    <property type="entry name" value="Sugar_tr"/>
    <property type="match status" value="1"/>
</dbReference>
<organism evidence="10 11">
    <name type="scientific">Aspergillus niger</name>
    <dbReference type="NCBI Taxonomy" id="5061"/>
    <lineage>
        <taxon>Eukaryota</taxon>
        <taxon>Fungi</taxon>
        <taxon>Dikarya</taxon>
        <taxon>Ascomycota</taxon>
        <taxon>Pezizomycotina</taxon>
        <taxon>Eurotiomycetes</taxon>
        <taxon>Eurotiomycetidae</taxon>
        <taxon>Eurotiales</taxon>
        <taxon>Aspergillaceae</taxon>
        <taxon>Aspergillus</taxon>
        <taxon>Aspergillus subgen. Circumdati</taxon>
    </lineage>
</organism>
<dbReference type="VEuPathDB" id="FungiDB:An14g02700"/>
<evidence type="ECO:0000256" key="4">
    <source>
        <dbReference type="ARBA" id="ARBA00022692"/>
    </source>
</evidence>
<protein>
    <submittedName>
        <fullName evidence="10">MFS transporter</fullName>
    </submittedName>
</protein>
<dbReference type="GO" id="GO:0015798">
    <property type="term" value="P:myo-inositol transport"/>
    <property type="evidence" value="ECO:0007669"/>
    <property type="project" value="UniProtKB-ARBA"/>
</dbReference>
<feature type="transmembrane region" description="Helical" evidence="8">
    <location>
        <begin position="165"/>
        <end position="183"/>
    </location>
</feature>
<gene>
    <name evidence="10" type="ORF">ABL_05552</name>
</gene>
<dbReference type="InterPro" id="IPR036259">
    <property type="entry name" value="MFS_trans_sf"/>
</dbReference>
<evidence type="ECO:0000313" key="11">
    <source>
        <dbReference type="Proteomes" id="UP000068243"/>
    </source>
</evidence>
<feature type="transmembrane region" description="Helical" evidence="8">
    <location>
        <begin position="468"/>
        <end position="486"/>
    </location>
</feature>
<feature type="transmembrane region" description="Helical" evidence="8">
    <location>
        <begin position="380"/>
        <end position="399"/>
    </location>
</feature>
<sequence>MDDKKGDPENPTSTVHHLESPTSNEKQDPEVARDWTRDLTESKNVNTSTRLKNPLAGLTRDELFRDVESFARDKGLEHIMGELKRGSLVAQDPKGFESLDELSEGDKELLRREKTHRWSQPFMMYFMTILCAGSAIVQGMDQTAVNGAQEFYFAEFNLTNRWQQGLLNGAPYLCSALIGCWTTSPLNRWFGRRGCIFISCFISFASSFWMAAAHTWWNLLLGRFLLGFAVGAKSTTTPVYGAECSPAIIRGALVMMWQMWTAFGIMLGYIASVAFMDVTHPTIPGFNWRLMLGSTAIPPFFVCMQVYFCPESPRWYMMRNRYQDAYKALCKLRPSSFQAARDLYYIHTALQVEEKLREGKHLWREMFTIPRNRRAAQSSFFVMFMQQFCGVNAIMYYSSSMFADAGFDRRMALVTSLGCGITNWIFALPAVYTIDTFGRRNLLLTTFPLMSLFLLFTGFSFYIPDQTSRTACVATGIYLFMVVYSPGEGPVPFTYSAEAFPLYIRDVGMSFATATTWGFNFIVSLTWLPLRDAFSPQGAFGWYAAWNVFGWIFCYFCLPETKALSLEELDQVFSIPTRKHVNHYAGMLPWTYKQATFNVDHATLLNSTQFFRGWLDRNRFSMKPKNVLELDVSNIVTFEIILRKLHNTLEQMSTWCAHQKDKVEPGKELSYYHEVLIPSCVYNDAETFAQSTRAVVYQNTGHITARIPDEYRKPLAAPLMRQLNAARDRLCEIVRQELSGRITHILQRPLSPCCERTVFEFFRELQRIQAWPFDNCFTNHGIDELLNRLAHFDANRMHKYIDPATNSPINCVMCSINWDTIVESTVTRVAGYFDGLCLDCALRTDENPLPGGQYDKKDYWDCLESQDRYDRKCRIKHGEPSWYFSFMGQQRELQATPAHDVGLPYRLSNQC</sequence>
<dbReference type="Proteomes" id="UP000068243">
    <property type="component" value="Unassembled WGS sequence"/>
</dbReference>
<dbReference type="Gene3D" id="1.20.1250.20">
    <property type="entry name" value="MFS general substrate transporter like domains"/>
    <property type="match status" value="1"/>
</dbReference>
<evidence type="ECO:0000259" key="9">
    <source>
        <dbReference type="PROSITE" id="PS50850"/>
    </source>
</evidence>
<keyword evidence="5 8" id="KW-1133">Transmembrane helix</keyword>
<dbReference type="VEuPathDB" id="FungiDB:M747DRAFT_347923"/>
<evidence type="ECO:0000256" key="6">
    <source>
        <dbReference type="ARBA" id="ARBA00023136"/>
    </source>
</evidence>
<proteinExistence type="inferred from homology"/>
<dbReference type="InterPro" id="IPR020846">
    <property type="entry name" value="MFS_dom"/>
</dbReference>
<dbReference type="InterPro" id="IPR003663">
    <property type="entry name" value="Sugar/inositol_transpt"/>
</dbReference>
<name>A0A117E203_ASPNG</name>
<keyword evidence="3" id="KW-0813">Transport</keyword>
<evidence type="ECO:0000256" key="8">
    <source>
        <dbReference type="SAM" id="Phobius"/>
    </source>
</evidence>
<dbReference type="OMA" id="LSPCCER"/>
<evidence type="ECO:0000256" key="7">
    <source>
        <dbReference type="SAM" id="MobiDB-lite"/>
    </source>
</evidence>
<dbReference type="InterPro" id="IPR050814">
    <property type="entry name" value="Myo-inositol_Transporter"/>
</dbReference>
<dbReference type="InterPro" id="IPR005829">
    <property type="entry name" value="Sugar_transporter_CS"/>
</dbReference>
<evidence type="ECO:0000313" key="10">
    <source>
        <dbReference type="EMBL" id="GAQ42891.1"/>
    </source>
</evidence>
<reference evidence="11" key="1">
    <citation type="journal article" date="2016" name="Genome Announc.">
        <title>Draft genome sequence of Aspergillus niger strain An76.</title>
        <authorList>
            <person name="Gong W."/>
            <person name="Cheng Z."/>
            <person name="Zhang H."/>
            <person name="Liu L."/>
            <person name="Gao P."/>
            <person name="Wang L."/>
        </authorList>
    </citation>
    <scope>NUCLEOTIDE SEQUENCE [LARGE SCALE GENOMIC DNA]</scope>
    <source>
        <strain evidence="11">An76</strain>
    </source>
</reference>
<evidence type="ECO:0000256" key="1">
    <source>
        <dbReference type="ARBA" id="ARBA00004141"/>
    </source>
</evidence>
<feature type="transmembrane region" description="Helical" evidence="8">
    <location>
        <begin position="288"/>
        <end position="309"/>
    </location>
</feature>
<dbReference type="GO" id="GO:0016020">
    <property type="term" value="C:membrane"/>
    <property type="evidence" value="ECO:0007669"/>
    <property type="project" value="UniProtKB-SubCell"/>
</dbReference>
<dbReference type="FunFam" id="1.20.1250.20:FF:000100">
    <property type="entry name" value="MFS sugar transporter, putative"/>
    <property type="match status" value="1"/>
</dbReference>
<dbReference type="PANTHER" id="PTHR48020:SF26">
    <property type="entry name" value="MYO-INOSITOL TRANSPORTER, PUTATIVE (AFU_ORTHOLOGUE AFUA_4G01560)-RELATED"/>
    <property type="match status" value="1"/>
</dbReference>
<dbReference type="PROSITE" id="PS00217">
    <property type="entry name" value="SUGAR_TRANSPORT_2"/>
    <property type="match status" value="1"/>
</dbReference>
<dbReference type="PaxDb" id="5061-CADANGAP00010988"/>
<feature type="region of interest" description="Disordered" evidence="7">
    <location>
        <begin position="1"/>
        <end position="32"/>
    </location>
</feature>
<dbReference type="AlphaFoldDB" id="A0A117E203"/>
<dbReference type="PANTHER" id="PTHR48020">
    <property type="entry name" value="PROTON MYO-INOSITOL COTRANSPORTER"/>
    <property type="match status" value="1"/>
</dbReference>
<feature type="transmembrane region" description="Helical" evidence="8">
    <location>
        <begin position="411"/>
        <end position="434"/>
    </location>
</feature>
<dbReference type="VEuPathDB" id="FungiDB:ASPNIDRAFT2_1079928"/>
<feature type="transmembrane region" description="Helical" evidence="8">
    <location>
        <begin position="122"/>
        <end position="140"/>
    </location>
</feature>
<comment type="subcellular location">
    <subcellularLocation>
        <location evidence="1">Membrane</location>
        <topology evidence="1">Multi-pass membrane protein</topology>
    </subcellularLocation>
</comment>
<accession>A0A117E203</accession>
<dbReference type="NCBIfam" id="TIGR00879">
    <property type="entry name" value="SP"/>
    <property type="match status" value="1"/>
</dbReference>
<feature type="transmembrane region" description="Helical" evidence="8">
    <location>
        <begin position="540"/>
        <end position="558"/>
    </location>
</feature>
<evidence type="ECO:0000256" key="5">
    <source>
        <dbReference type="ARBA" id="ARBA00022989"/>
    </source>
</evidence>
<feature type="transmembrane region" description="Helical" evidence="8">
    <location>
        <begin position="195"/>
        <end position="217"/>
    </location>
</feature>
<dbReference type="VEuPathDB" id="FungiDB:ASPNIDRAFT2_1115585"/>
<dbReference type="GO" id="GO:0022857">
    <property type="term" value="F:transmembrane transporter activity"/>
    <property type="evidence" value="ECO:0007669"/>
    <property type="project" value="InterPro"/>
</dbReference>
<dbReference type="EMBL" id="BCMY01000008">
    <property type="protein sequence ID" value="GAQ42891.1"/>
    <property type="molecule type" value="Genomic_DNA"/>
</dbReference>
<dbReference type="PRINTS" id="PR00171">
    <property type="entry name" value="SUGRTRNSPORT"/>
</dbReference>
<dbReference type="InterPro" id="IPR005828">
    <property type="entry name" value="MFS_sugar_transport-like"/>
</dbReference>
<feature type="transmembrane region" description="Helical" evidence="8">
    <location>
        <begin position="441"/>
        <end position="462"/>
    </location>
</feature>
<keyword evidence="4 8" id="KW-0812">Transmembrane</keyword>